<reference evidence="7 8" key="1">
    <citation type="submission" date="2016-10" db="EMBL/GenBank/DDBJ databases">
        <authorList>
            <person name="de Groot N.N."/>
        </authorList>
    </citation>
    <scope>NUCLEOTIDE SEQUENCE [LARGE SCALE GENOMIC DNA]</scope>
    <source>
        <strain evidence="7 8">DSM 12992</strain>
    </source>
</reference>
<keyword evidence="8" id="KW-1185">Reference proteome</keyword>
<comment type="subcellular location">
    <subcellularLocation>
        <location evidence="1">Membrane</location>
        <topology evidence="1">Multi-pass membrane protein</topology>
    </subcellularLocation>
</comment>
<keyword evidence="2 5" id="KW-0812">Transmembrane</keyword>
<proteinExistence type="predicted"/>
<name>A0A1I1K0S3_9CLOT</name>
<gene>
    <name evidence="7" type="ORF">SAMN05421842_1055</name>
</gene>
<feature type="transmembrane region" description="Helical" evidence="5">
    <location>
        <begin position="76"/>
        <end position="93"/>
    </location>
</feature>
<accession>A0A1I1K0S3</accession>
<keyword evidence="4 5" id="KW-0472">Membrane</keyword>
<evidence type="ECO:0000256" key="2">
    <source>
        <dbReference type="ARBA" id="ARBA00022692"/>
    </source>
</evidence>
<keyword evidence="7" id="KW-0436">Ligase</keyword>
<feature type="domain" description="O-antigen ligase-related" evidence="6">
    <location>
        <begin position="207"/>
        <end position="337"/>
    </location>
</feature>
<evidence type="ECO:0000256" key="3">
    <source>
        <dbReference type="ARBA" id="ARBA00022989"/>
    </source>
</evidence>
<sequence length="411" mass="46927">MKEIFKNIYNFINNRLYFRLLYLFVSISFVTILSNIPGIKIGIKTLNSIALVWGMLLILFMIFNEYKTRKIYKFDIPLAGFIIITLIFNLTVYRNIDNIKVWIFNLILLTSIFTIDVFKNKKTNIKEINIITYFYTIFMFPLSIISLYMRFSGKTIEIGEIIFGSTNGLFINENALAIAASLAIAMSVYLNLRAKSGKVKMLLVLNIVIQTITMIEAKGRSSYLIIIAIIFLFLFVYYKNKYFRFALILIPIIAGSICFTFNEDRLHKFTSGRNILWTSGSMVIQQHPLTGVGSSDLIEAVTDVKEVEYLPGIEGGGLHNIYVQIATTNGVIALGLIITFLLSIMVFIIKQLDKLKRKEKIQMTTITSMLVGIIAVNLFESNLVYIVSFISIIFWTYLGYLISILDNKNIS</sequence>
<evidence type="ECO:0000259" key="6">
    <source>
        <dbReference type="Pfam" id="PF04932"/>
    </source>
</evidence>
<dbReference type="Pfam" id="PF04932">
    <property type="entry name" value="Wzy_C"/>
    <property type="match status" value="1"/>
</dbReference>
<feature type="transmembrane region" description="Helical" evidence="5">
    <location>
        <begin position="221"/>
        <end position="238"/>
    </location>
</feature>
<dbReference type="AlphaFoldDB" id="A0A1I1K0S3"/>
<feature type="transmembrane region" description="Helical" evidence="5">
    <location>
        <begin position="20"/>
        <end position="39"/>
    </location>
</feature>
<feature type="transmembrane region" description="Helical" evidence="5">
    <location>
        <begin position="245"/>
        <end position="262"/>
    </location>
</feature>
<dbReference type="InterPro" id="IPR007016">
    <property type="entry name" value="O-antigen_ligase-rel_domated"/>
</dbReference>
<feature type="transmembrane region" description="Helical" evidence="5">
    <location>
        <begin position="169"/>
        <end position="192"/>
    </location>
</feature>
<evidence type="ECO:0000256" key="4">
    <source>
        <dbReference type="ARBA" id="ARBA00023136"/>
    </source>
</evidence>
<dbReference type="Proteomes" id="UP000199263">
    <property type="component" value="Unassembled WGS sequence"/>
</dbReference>
<dbReference type="PANTHER" id="PTHR37422">
    <property type="entry name" value="TEICHURONIC ACID BIOSYNTHESIS PROTEIN TUAE"/>
    <property type="match status" value="1"/>
</dbReference>
<dbReference type="STRING" id="119641.SAMN05421842_1055"/>
<dbReference type="PANTHER" id="PTHR37422:SF17">
    <property type="entry name" value="O-ANTIGEN LIGASE"/>
    <property type="match status" value="1"/>
</dbReference>
<evidence type="ECO:0000256" key="1">
    <source>
        <dbReference type="ARBA" id="ARBA00004141"/>
    </source>
</evidence>
<feature type="transmembrane region" description="Helical" evidence="5">
    <location>
        <begin position="385"/>
        <end position="405"/>
    </location>
</feature>
<dbReference type="OrthoDB" id="1951079at2"/>
<organism evidence="7 8">
    <name type="scientific">Clostridium uliginosum</name>
    <dbReference type="NCBI Taxonomy" id="119641"/>
    <lineage>
        <taxon>Bacteria</taxon>
        <taxon>Bacillati</taxon>
        <taxon>Bacillota</taxon>
        <taxon>Clostridia</taxon>
        <taxon>Eubacteriales</taxon>
        <taxon>Clostridiaceae</taxon>
        <taxon>Clostridium</taxon>
    </lineage>
</organism>
<feature type="transmembrane region" description="Helical" evidence="5">
    <location>
        <begin position="321"/>
        <end position="349"/>
    </location>
</feature>
<evidence type="ECO:0000313" key="7">
    <source>
        <dbReference type="EMBL" id="SFC54091.1"/>
    </source>
</evidence>
<feature type="transmembrane region" description="Helical" evidence="5">
    <location>
        <begin position="99"/>
        <end position="118"/>
    </location>
</feature>
<dbReference type="RefSeq" id="WP_090089300.1">
    <property type="nucleotide sequence ID" value="NZ_FOMG01000005.1"/>
</dbReference>
<dbReference type="EMBL" id="FOMG01000005">
    <property type="protein sequence ID" value="SFC54091.1"/>
    <property type="molecule type" value="Genomic_DNA"/>
</dbReference>
<dbReference type="GO" id="GO:0016874">
    <property type="term" value="F:ligase activity"/>
    <property type="evidence" value="ECO:0007669"/>
    <property type="project" value="UniProtKB-KW"/>
</dbReference>
<dbReference type="GO" id="GO:0016020">
    <property type="term" value="C:membrane"/>
    <property type="evidence" value="ECO:0007669"/>
    <property type="project" value="UniProtKB-SubCell"/>
</dbReference>
<evidence type="ECO:0000256" key="5">
    <source>
        <dbReference type="SAM" id="Phobius"/>
    </source>
</evidence>
<feature type="transmembrane region" description="Helical" evidence="5">
    <location>
        <begin position="45"/>
        <end position="64"/>
    </location>
</feature>
<evidence type="ECO:0000313" key="8">
    <source>
        <dbReference type="Proteomes" id="UP000199263"/>
    </source>
</evidence>
<feature type="transmembrane region" description="Helical" evidence="5">
    <location>
        <begin position="130"/>
        <end position="149"/>
    </location>
</feature>
<protein>
    <submittedName>
        <fullName evidence="7">O-antigen ligase</fullName>
    </submittedName>
</protein>
<keyword evidence="3 5" id="KW-1133">Transmembrane helix</keyword>
<dbReference type="InterPro" id="IPR051533">
    <property type="entry name" value="WaaL-like"/>
</dbReference>